<gene>
    <name evidence="3" type="ORF">KIP89_14510</name>
</gene>
<protein>
    <submittedName>
        <fullName evidence="3">ABC transporter substrate-binding protein</fullName>
    </submittedName>
</protein>
<dbReference type="SUPFAM" id="SSF53807">
    <property type="entry name" value="Helical backbone' metal receptor"/>
    <property type="match status" value="1"/>
</dbReference>
<evidence type="ECO:0000256" key="1">
    <source>
        <dbReference type="SAM" id="SignalP"/>
    </source>
</evidence>
<sequence>MLRPAFAFPLPATLLALALALLPATARAQTPPDTGRVVAIGGAVTEILYALGLGERVVAVDTSSTYPPQALKEKPNVGYIRALSPEGVLSVGPSLIIALDGAGPPDAVTVLKAAAIPVETIPEARDPATVIANIRRVAALMGVTERGEEVAGAVERDFATLAALRARITTPRSAAFVLSASGTAPVVGGAHTSADAMFALAGVENAMRAINGYKPAVDEAILGAEPYAILLMQDRNHALTDETVAAMPAFAGSPAATAKRLYRMDGGYLLAFGPRTPQAARDLAALIYPELDLPPMPAHPWTSAR</sequence>
<name>A0ABS5R9G6_9HYPH</name>
<dbReference type="PANTHER" id="PTHR30535:SF4">
    <property type="entry name" value="HEMIN-BINDING PERIPLASMIC PROTEIN HMUT"/>
    <property type="match status" value="1"/>
</dbReference>
<dbReference type="Proteomes" id="UP001166585">
    <property type="component" value="Unassembled WGS sequence"/>
</dbReference>
<evidence type="ECO:0000259" key="2">
    <source>
        <dbReference type="PROSITE" id="PS50983"/>
    </source>
</evidence>
<feature type="chain" id="PRO_5045880301" evidence="1">
    <location>
        <begin position="29"/>
        <end position="305"/>
    </location>
</feature>
<dbReference type="PROSITE" id="PS50983">
    <property type="entry name" value="FE_B12_PBP"/>
    <property type="match status" value="1"/>
</dbReference>
<dbReference type="EMBL" id="JAHCQH010000018">
    <property type="protein sequence ID" value="MBS9478324.1"/>
    <property type="molecule type" value="Genomic_DNA"/>
</dbReference>
<keyword evidence="4" id="KW-1185">Reference proteome</keyword>
<dbReference type="Gene3D" id="3.40.50.1980">
    <property type="entry name" value="Nitrogenase molybdenum iron protein domain"/>
    <property type="match status" value="2"/>
</dbReference>
<evidence type="ECO:0000313" key="4">
    <source>
        <dbReference type="Proteomes" id="UP001166585"/>
    </source>
</evidence>
<accession>A0ABS5R9G6</accession>
<dbReference type="RefSeq" id="WP_213756232.1">
    <property type="nucleotide sequence ID" value="NZ_JAHCQH010000018.1"/>
</dbReference>
<dbReference type="InterPro" id="IPR050902">
    <property type="entry name" value="ABC_Transporter_SBP"/>
</dbReference>
<comment type="caution">
    <text evidence="3">The sequence shown here is derived from an EMBL/GenBank/DDBJ whole genome shotgun (WGS) entry which is preliminary data.</text>
</comment>
<dbReference type="PANTHER" id="PTHR30535">
    <property type="entry name" value="VITAMIN B12-BINDING PROTEIN"/>
    <property type="match status" value="1"/>
</dbReference>
<feature type="signal peptide" evidence="1">
    <location>
        <begin position="1"/>
        <end position="28"/>
    </location>
</feature>
<dbReference type="Pfam" id="PF01497">
    <property type="entry name" value="Peripla_BP_2"/>
    <property type="match status" value="1"/>
</dbReference>
<keyword evidence="1" id="KW-0732">Signal</keyword>
<feature type="domain" description="Fe/B12 periplasmic-binding" evidence="2">
    <location>
        <begin position="36"/>
        <end position="291"/>
    </location>
</feature>
<evidence type="ECO:0000313" key="3">
    <source>
        <dbReference type="EMBL" id="MBS9478324.1"/>
    </source>
</evidence>
<dbReference type="InterPro" id="IPR002491">
    <property type="entry name" value="ABC_transptr_periplasmic_BD"/>
</dbReference>
<reference evidence="3" key="1">
    <citation type="submission" date="2021-05" db="EMBL/GenBank/DDBJ databases">
        <authorList>
            <person name="Sun Q."/>
            <person name="Inoue M."/>
        </authorList>
    </citation>
    <scope>NUCLEOTIDE SEQUENCE</scope>
    <source>
        <strain evidence="3">VKM B-3255</strain>
    </source>
</reference>
<organism evidence="3 4">
    <name type="scientific">Ancylobacter radicis</name>
    <dbReference type="NCBI Taxonomy" id="2836179"/>
    <lineage>
        <taxon>Bacteria</taxon>
        <taxon>Pseudomonadati</taxon>
        <taxon>Pseudomonadota</taxon>
        <taxon>Alphaproteobacteria</taxon>
        <taxon>Hyphomicrobiales</taxon>
        <taxon>Xanthobacteraceae</taxon>
        <taxon>Ancylobacter</taxon>
    </lineage>
</organism>
<proteinExistence type="predicted"/>